<dbReference type="Gene3D" id="3.60.21.10">
    <property type="match status" value="1"/>
</dbReference>
<feature type="binding site" evidence="6">
    <location>
        <position position="222"/>
    </location>
    <ligand>
        <name>Zn(2+)</name>
        <dbReference type="ChEBI" id="CHEBI:29105"/>
        <label>1</label>
    </ligand>
</feature>
<feature type="disulfide bond" evidence="7">
    <location>
        <begin position="329"/>
        <end position="377"/>
    </location>
</feature>
<evidence type="ECO:0000256" key="4">
    <source>
        <dbReference type="ARBA" id="ARBA00023180"/>
    </source>
</evidence>
<proteinExistence type="inferred from homology"/>
<protein>
    <recommendedName>
        <fullName evidence="10">Saposin B-type domain-containing protein</fullName>
    </recommendedName>
</protein>
<dbReference type="SMART" id="SM00741">
    <property type="entry name" value="SapB"/>
    <property type="match status" value="1"/>
</dbReference>
<evidence type="ECO:0000256" key="8">
    <source>
        <dbReference type="SAM" id="MobiDB-lite"/>
    </source>
</evidence>
<feature type="disulfide bond" evidence="7">
    <location>
        <begin position="526"/>
        <end position="530"/>
    </location>
</feature>
<keyword evidence="2" id="KW-0378">Hydrolase</keyword>
<comment type="cofactor">
    <cofactor evidence="6">
        <name>Zn(2+)</name>
        <dbReference type="ChEBI" id="CHEBI:29105"/>
    </cofactor>
    <text evidence="6">Binds 2 Zn(2+) ions per subunit.</text>
</comment>
<evidence type="ECO:0000313" key="12">
    <source>
        <dbReference type="Proteomes" id="UP001177023"/>
    </source>
</evidence>
<dbReference type="EMBL" id="CATQJA010001100">
    <property type="protein sequence ID" value="CAJ0565753.1"/>
    <property type="molecule type" value="Genomic_DNA"/>
</dbReference>
<feature type="binding site" evidence="6">
    <location>
        <position position="405"/>
    </location>
    <ligand>
        <name>Zn(2+)</name>
        <dbReference type="ChEBI" id="CHEBI:29105"/>
        <label>1</label>
    </ligand>
</feature>
<dbReference type="InterPro" id="IPR041805">
    <property type="entry name" value="ASMase/PPN1_MPP"/>
</dbReference>
<dbReference type="CDD" id="cd00842">
    <property type="entry name" value="MPP_ASMase"/>
    <property type="match status" value="1"/>
</dbReference>
<keyword evidence="6" id="KW-0862">Zinc</keyword>
<dbReference type="PANTHER" id="PTHR10340">
    <property type="entry name" value="SPHINGOMYELIN PHOSPHODIESTERASE"/>
    <property type="match status" value="1"/>
</dbReference>
<reference evidence="11" key="1">
    <citation type="submission" date="2023-06" db="EMBL/GenBank/DDBJ databases">
        <authorList>
            <person name="Delattre M."/>
        </authorList>
    </citation>
    <scope>NUCLEOTIDE SEQUENCE</scope>
    <source>
        <strain evidence="11">AF72</strain>
    </source>
</reference>
<feature type="binding site" evidence="6">
    <location>
        <position position="262"/>
    </location>
    <ligand>
        <name>Zn(2+)</name>
        <dbReference type="ChEBI" id="CHEBI:29105"/>
        <label>2</label>
    </ligand>
</feature>
<dbReference type="InterPro" id="IPR008139">
    <property type="entry name" value="SaposinB_dom"/>
</dbReference>
<feature type="disulfide bond" evidence="7">
    <location>
        <begin position="83"/>
        <end position="94"/>
    </location>
</feature>
<evidence type="ECO:0000256" key="5">
    <source>
        <dbReference type="ARBA" id="ARBA00047268"/>
    </source>
</evidence>
<evidence type="ECO:0000256" key="7">
    <source>
        <dbReference type="PIRSR" id="PIRSR000948-2"/>
    </source>
</evidence>
<dbReference type="InterPro" id="IPR011160">
    <property type="entry name" value="Sphingomy_PDE"/>
</dbReference>
<feature type="binding site" evidence="6">
    <location>
        <position position="222"/>
    </location>
    <ligand>
        <name>Zn(2+)</name>
        <dbReference type="ChEBI" id="CHEBI:29105"/>
        <label>2</label>
    </ligand>
</feature>
<dbReference type="GO" id="GO:0061750">
    <property type="term" value="F:acid sphingomyelin phosphodiesterase activity"/>
    <property type="evidence" value="ECO:0007669"/>
    <property type="project" value="TreeGrafter"/>
</dbReference>
<comment type="caution">
    <text evidence="11">The sequence shown here is derived from an EMBL/GenBank/DDBJ whole genome shotgun (WGS) entry which is preliminary data.</text>
</comment>
<feature type="binding site" evidence="6">
    <location>
        <position position="170"/>
    </location>
    <ligand>
        <name>Zn(2+)</name>
        <dbReference type="ChEBI" id="CHEBI:29105"/>
        <label>1</label>
    </ligand>
</feature>
<dbReference type="InterPro" id="IPR029052">
    <property type="entry name" value="Metallo-depent_PP-like"/>
</dbReference>
<keyword evidence="4" id="KW-0325">Glycoprotein</keyword>
<feature type="region of interest" description="Disordered" evidence="8">
    <location>
        <begin position="134"/>
        <end position="156"/>
    </location>
</feature>
<feature type="binding site" evidence="6">
    <location>
        <position position="403"/>
    </location>
    <ligand>
        <name>Zn(2+)</name>
        <dbReference type="ChEBI" id="CHEBI:29105"/>
        <label>2</label>
    </ligand>
</feature>
<accession>A0AA36CB59</accession>
<evidence type="ECO:0000256" key="3">
    <source>
        <dbReference type="ARBA" id="ARBA00023157"/>
    </source>
</evidence>
<feature type="disulfide bond" evidence="7">
    <location>
        <begin position="536"/>
        <end position="549"/>
    </location>
</feature>
<evidence type="ECO:0000256" key="1">
    <source>
        <dbReference type="ARBA" id="ARBA00008234"/>
    </source>
</evidence>
<dbReference type="GO" id="GO:0005764">
    <property type="term" value="C:lysosome"/>
    <property type="evidence" value="ECO:0007669"/>
    <property type="project" value="TreeGrafter"/>
</dbReference>
<dbReference type="PIRSF" id="PIRSF000948">
    <property type="entry name" value="Sphingomy_PDE"/>
    <property type="match status" value="1"/>
</dbReference>
<dbReference type="InterPro" id="IPR004843">
    <property type="entry name" value="Calcineurin-like_PHP"/>
</dbReference>
<comment type="similarity">
    <text evidence="1">Belongs to the acid sphingomyelinase family.</text>
</comment>
<evidence type="ECO:0000313" key="11">
    <source>
        <dbReference type="EMBL" id="CAJ0565753.1"/>
    </source>
</evidence>
<feature type="binding site" evidence="6">
    <location>
        <position position="369"/>
    </location>
    <ligand>
        <name>Zn(2+)</name>
        <dbReference type="ChEBI" id="CHEBI:29105"/>
        <label>2</label>
    </ligand>
</feature>
<feature type="non-terminal residue" evidence="11">
    <location>
        <position position="1"/>
    </location>
</feature>
<evidence type="ECO:0000256" key="9">
    <source>
        <dbReference type="SAM" id="SignalP"/>
    </source>
</evidence>
<evidence type="ECO:0000259" key="10">
    <source>
        <dbReference type="PROSITE" id="PS50015"/>
    </source>
</evidence>
<dbReference type="GO" id="GO:0006685">
    <property type="term" value="P:sphingomyelin catabolic process"/>
    <property type="evidence" value="ECO:0007669"/>
    <property type="project" value="InterPro"/>
</dbReference>
<dbReference type="AlphaFoldDB" id="A0AA36CB59"/>
<keyword evidence="3 7" id="KW-1015">Disulfide bond</keyword>
<gene>
    <name evidence="11" type="ORF">MSPICULIGERA_LOCUS4383</name>
</gene>
<dbReference type="Pfam" id="PF00149">
    <property type="entry name" value="Metallophos"/>
    <property type="match status" value="1"/>
</dbReference>
<name>A0AA36CB59_9BILA</name>
<sequence>MKTREAFRLLFCCLCLATVLAGPNYYSKRDPYKAQLVKSKNEEKPVGWMPSCTACIVGVEGARLIIKFDKSEGAILLFAQAICKLFAHQTWAICGGISTQFREEFFYVFRQMDLTSAQICGLLLPDCADPNDPTQSGWQVQIPPRPKTLPSPAKPPKTDSIRVLQLSDLHVDFDYKAGTTPALPAGYWGTVAACDIPHRTLENMLDHINRTLWVDYVLLSGDFVNHADWDYTVEEHLHVLHNLSSLIAKYFPDTPTYWALGNHEGVPVNNFAPHFAPAKFIPTWLYQAFLNISAPWMDAENNSTAMYRGSYSTVLTKGLRLISVNTGFCETTNFFLYLNQSDPDGTMSWFVAELLKAEEAGEKVHILGHIPPGDGECLEGWARNYYKVIQRFNDTIQAQFFGHVHWDYFTVFYEDMHNVASEPVGVLYATPSATTFEGLNPAFRIYTVDPEKGFAVTNFDTFSTDLSKADQTHPPVWTKLYSALTEYNLTDLSPKSWNGVIKQIFEEEEVHDDFFRLATRTDPTTCNAECQNTLKCSLRSGHHNQTLYCPPSALKSHLKTNMVPRK</sequence>
<dbReference type="GO" id="GO:0046872">
    <property type="term" value="F:metal ion binding"/>
    <property type="evidence" value="ECO:0007669"/>
    <property type="project" value="UniProtKB-KW"/>
</dbReference>
<dbReference type="Proteomes" id="UP001177023">
    <property type="component" value="Unassembled WGS sequence"/>
</dbReference>
<feature type="disulfide bond" evidence="7">
    <location>
        <begin position="55"/>
        <end position="120"/>
    </location>
</feature>
<evidence type="ECO:0000256" key="6">
    <source>
        <dbReference type="PIRSR" id="PIRSR000948-1"/>
    </source>
</evidence>
<comment type="catalytic activity">
    <reaction evidence="5">
        <text>a sphingomyelin + H2O = phosphocholine + an N-acylsphing-4-enine + H(+)</text>
        <dbReference type="Rhea" id="RHEA:19253"/>
        <dbReference type="ChEBI" id="CHEBI:15377"/>
        <dbReference type="ChEBI" id="CHEBI:15378"/>
        <dbReference type="ChEBI" id="CHEBI:17636"/>
        <dbReference type="ChEBI" id="CHEBI:52639"/>
        <dbReference type="ChEBI" id="CHEBI:295975"/>
        <dbReference type="EC" id="3.1.4.12"/>
    </reaction>
    <physiologicalReaction direction="left-to-right" evidence="5">
        <dbReference type="Rhea" id="RHEA:19254"/>
    </physiologicalReaction>
</comment>
<dbReference type="SUPFAM" id="SSF56300">
    <property type="entry name" value="Metallo-dependent phosphatases"/>
    <property type="match status" value="1"/>
</dbReference>
<dbReference type="GO" id="GO:0016020">
    <property type="term" value="C:membrane"/>
    <property type="evidence" value="ECO:0007669"/>
    <property type="project" value="GOC"/>
</dbReference>
<dbReference type="GO" id="GO:0005615">
    <property type="term" value="C:extracellular space"/>
    <property type="evidence" value="ECO:0007669"/>
    <property type="project" value="TreeGrafter"/>
</dbReference>
<keyword evidence="9" id="KW-0732">Signal</keyword>
<feature type="chain" id="PRO_5041266160" description="Saposin B-type domain-containing protein" evidence="9">
    <location>
        <begin position="22"/>
        <end position="566"/>
    </location>
</feature>
<dbReference type="GO" id="GO:0046513">
    <property type="term" value="P:ceramide biosynthetic process"/>
    <property type="evidence" value="ECO:0007669"/>
    <property type="project" value="TreeGrafter"/>
</dbReference>
<feature type="domain" description="Saposin B-type" evidence="10">
    <location>
        <begin position="48"/>
        <end position="131"/>
    </location>
</feature>
<feature type="compositionally biased region" description="Pro residues" evidence="8">
    <location>
        <begin position="143"/>
        <end position="155"/>
    </location>
</feature>
<keyword evidence="12" id="KW-1185">Reference proteome</keyword>
<evidence type="ECO:0000256" key="2">
    <source>
        <dbReference type="ARBA" id="ARBA00022801"/>
    </source>
</evidence>
<keyword evidence="6" id="KW-0479">Metal-binding</keyword>
<dbReference type="PANTHER" id="PTHR10340:SF34">
    <property type="entry name" value="SPHINGOMYELIN PHOSPHODIESTERASE"/>
    <property type="match status" value="1"/>
</dbReference>
<feature type="binding site" evidence="6">
    <location>
        <position position="168"/>
    </location>
    <ligand>
        <name>Zn(2+)</name>
        <dbReference type="ChEBI" id="CHEBI:29105"/>
        <label>1</label>
    </ligand>
</feature>
<dbReference type="PROSITE" id="PS50015">
    <property type="entry name" value="SAP_B"/>
    <property type="match status" value="1"/>
</dbReference>
<organism evidence="11 12">
    <name type="scientific">Mesorhabditis spiculigera</name>
    <dbReference type="NCBI Taxonomy" id="96644"/>
    <lineage>
        <taxon>Eukaryota</taxon>
        <taxon>Metazoa</taxon>
        <taxon>Ecdysozoa</taxon>
        <taxon>Nematoda</taxon>
        <taxon>Chromadorea</taxon>
        <taxon>Rhabditida</taxon>
        <taxon>Rhabditina</taxon>
        <taxon>Rhabditomorpha</taxon>
        <taxon>Rhabditoidea</taxon>
        <taxon>Rhabditidae</taxon>
        <taxon>Mesorhabditinae</taxon>
        <taxon>Mesorhabditis</taxon>
    </lineage>
</organism>
<feature type="signal peptide" evidence="9">
    <location>
        <begin position="1"/>
        <end position="21"/>
    </location>
</feature>